<proteinExistence type="predicted"/>
<keyword evidence="2" id="KW-1185">Reference proteome</keyword>
<name>A0A8H6M8F9_9AGAR</name>
<gene>
    <name evidence="1" type="ORF">DFP72DRAFT_806189</name>
</gene>
<dbReference type="Proteomes" id="UP000521943">
    <property type="component" value="Unassembled WGS sequence"/>
</dbReference>
<reference evidence="1 2" key="1">
    <citation type="submission" date="2020-07" db="EMBL/GenBank/DDBJ databases">
        <title>Comparative genomics of pyrophilous fungi reveals a link between fire events and developmental genes.</title>
        <authorList>
            <consortium name="DOE Joint Genome Institute"/>
            <person name="Steindorff A.S."/>
            <person name="Carver A."/>
            <person name="Calhoun S."/>
            <person name="Stillman K."/>
            <person name="Liu H."/>
            <person name="Lipzen A."/>
            <person name="Pangilinan J."/>
            <person name="Labutti K."/>
            <person name="Bruns T.D."/>
            <person name="Grigoriev I.V."/>
        </authorList>
    </citation>
    <scope>NUCLEOTIDE SEQUENCE [LARGE SCALE GENOMIC DNA]</scope>
    <source>
        <strain evidence="1 2">CBS 144469</strain>
    </source>
</reference>
<feature type="non-terminal residue" evidence="1">
    <location>
        <position position="1"/>
    </location>
</feature>
<dbReference type="OrthoDB" id="25149at2759"/>
<evidence type="ECO:0000313" key="2">
    <source>
        <dbReference type="Proteomes" id="UP000521943"/>
    </source>
</evidence>
<dbReference type="AlphaFoldDB" id="A0A8H6M8F9"/>
<dbReference type="EMBL" id="JACGCI010000014">
    <property type="protein sequence ID" value="KAF6759708.1"/>
    <property type="molecule type" value="Genomic_DNA"/>
</dbReference>
<protein>
    <submittedName>
        <fullName evidence="1">Uncharacterized protein</fullName>
    </submittedName>
</protein>
<sequence length="63" mass="7175">GQLDHTIHTLAYLHKLRTSRMRVFAVTDDQADDSVGWVLTDWEHQIEVDSNLWSPPSGWASIA</sequence>
<evidence type="ECO:0000313" key="1">
    <source>
        <dbReference type="EMBL" id="KAF6759708.1"/>
    </source>
</evidence>
<organism evidence="1 2">
    <name type="scientific">Ephemerocybe angulata</name>
    <dbReference type="NCBI Taxonomy" id="980116"/>
    <lineage>
        <taxon>Eukaryota</taxon>
        <taxon>Fungi</taxon>
        <taxon>Dikarya</taxon>
        <taxon>Basidiomycota</taxon>
        <taxon>Agaricomycotina</taxon>
        <taxon>Agaricomycetes</taxon>
        <taxon>Agaricomycetidae</taxon>
        <taxon>Agaricales</taxon>
        <taxon>Agaricineae</taxon>
        <taxon>Psathyrellaceae</taxon>
        <taxon>Ephemerocybe</taxon>
    </lineage>
</organism>
<accession>A0A8H6M8F9</accession>
<comment type="caution">
    <text evidence="1">The sequence shown here is derived from an EMBL/GenBank/DDBJ whole genome shotgun (WGS) entry which is preliminary data.</text>
</comment>